<dbReference type="GO" id="GO:0000724">
    <property type="term" value="P:double-strand break repair via homologous recombination"/>
    <property type="evidence" value="ECO:0007669"/>
    <property type="project" value="TreeGrafter"/>
</dbReference>
<dbReference type="OrthoDB" id="30417at2759"/>
<dbReference type="Gene3D" id="3.30.110.110">
    <property type="entry name" value="Mre11, capping domain"/>
    <property type="match status" value="1"/>
</dbReference>
<evidence type="ECO:0000256" key="11">
    <source>
        <dbReference type="ARBA" id="ARBA00022839"/>
    </source>
</evidence>
<evidence type="ECO:0000256" key="6">
    <source>
        <dbReference type="ARBA" id="ARBA00022722"/>
    </source>
</evidence>
<keyword evidence="12 16" id="KW-0234">DNA repair</keyword>
<dbReference type="PANTHER" id="PTHR10139:SF1">
    <property type="entry name" value="DOUBLE-STRAND BREAK REPAIR PROTEIN MRE11"/>
    <property type="match status" value="1"/>
</dbReference>
<dbReference type="PANTHER" id="PTHR10139">
    <property type="entry name" value="DOUBLE-STRAND BREAK REPAIR PROTEIN MRE11"/>
    <property type="match status" value="1"/>
</dbReference>
<evidence type="ECO:0000256" key="5">
    <source>
        <dbReference type="ARBA" id="ARBA00022454"/>
    </source>
</evidence>
<dbReference type="InterPro" id="IPR041796">
    <property type="entry name" value="Mre11_N"/>
</dbReference>
<sequence>MEQSHIELDEYPEPNTIRILVTTDNHVGYNESDPITGDDSWITFHEIMMLAKDKNVDMILQCGDLFHVNKPSKKSMYQVMRSIRLACMGDKPCELELLNDPSDIFTTSEFNTVNYEDPNFNIAIPIFAIAGNHDDASGHGLLTPMDVLQVSGLVNHFGKFKQADNIDLTPLLFQKGRTKLALYGLSSVREERLFRTFKEGNVKFNIPSEAQEEWFNIMCVHQNHSSHSNTAFLPEAVLPDFLNMVIWGHEHECIPHLVHNPSKGFDVLQPGSSVATALCEAESKDKHVFILELKQGEPPTLVNIPLTTVRPFLMEEISLADVPELKPHDKVGISQYLVEKVNSLIEKANRMGAEKAGVVYDEANIDDQPLPLIRLRVNYSSPTNSAIDYQVENPRRFSNRFVGRVANATNVVYFHKKRSQARTLKKGSPIDLDAMHEYNHENGDLKVQTLVNKFLVGMNLSLLPENGMNEAVRKFVDKDDRNALQDFIDREVNNEVKILAENKDIIGNEEYDNFKNIIKQSKRTTQSTSEEPLPKVEAVDPPLRRSPRKRASAKKAKEAVSAEIVDSDDDIMEGIEPAEVPADHDSDVQVILSDDDVSDINEDMQPKPQPKRKSRASTRSTTKKKPAQAESSATKKTKNASSSTPKTAMLQALLNRKRGANKD</sequence>
<proteinExistence type="inferred from homology"/>
<keyword evidence="10 16" id="KW-0378">Hydrolase</keyword>
<evidence type="ECO:0000256" key="9">
    <source>
        <dbReference type="ARBA" id="ARBA00022763"/>
    </source>
</evidence>
<keyword evidence="13 16" id="KW-0464">Manganese</keyword>
<dbReference type="Pfam" id="PF04152">
    <property type="entry name" value="Mre11_DNA_bind"/>
    <property type="match status" value="1"/>
</dbReference>
<evidence type="ECO:0000256" key="4">
    <source>
        <dbReference type="ARBA" id="ARBA00009028"/>
    </source>
</evidence>
<evidence type="ECO:0000256" key="3">
    <source>
        <dbReference type="ARBA" id="ARBA00004286"/>
    </source>
</evidence>
<dbReference type="InterPro" id="IPR007281">
    <property type="entry name" value="Mre11_DNA-bd"/>
</dbReference>
<dbReference type="NCBIfam" id="TIGR00583">
    <property type="entry name" value="mre11"/>
    <property type="match status" value="1"/>
</dbReference>
<evidence type="ECO:0000256" key="2">
    <source>
        <dbReference type="ARBA" id="ARBA00004123"/>
    </source>
</evidence>
<feature type="region of interest" description="Disordered" evidence="19">
    <location>
        <begin position="522"/>
        <end position="663"/>
    </location>
</feature>
<evidence type="ECO:0000256" key="7">
    <source>
        <dbReference type="ARBA" id="ARBA00022723"/>
    </source>
</evidence>
<dbReference type="GO" id="GO:0008296">
    <property type="term" value="F:3'-5'-DNA exonuclease activity"/>
    <property type="evidence" value="ECO:0007669"/>
    <property type="project" value="InterPro"/>
</dbReference>
<dbReference type="SUPFAM" id="SSF56300">
    <property type="entry name" value="Metallo-dependent phosphatases"/>
    <property type="match status" value="1"/>
</dbReference>
<dbReference type="STRING" id="45286.A0A109UW05"/>
<evidence type="ECO:0000256" key="19">
    <source>
        <dbReference type="SAM" id="MobiDB-lite"/>
    </source>
</evidence>
<dbReference type="RefSeq" id="XP_017985556.1">
    <property type="nucleotide sequence ID" value="XM_018130348.1"/>
</dbReference>
<evidence type="ECO:0000256" key="18">
    <source>
        <dbReference type="RuleBase" id="RU003447"/>
    </source>
</evidence>
<feature type="compositionally biased region" description="Basic residues" evidence="19">
    <location>
        <begin position="609"/>
        <end position="626"/>
    </location>
</feature>
<keyword evidence="5" id="KW-0158">Chromosome</keyword>
<comment type="function">
    <text evidence="16">Core component of the MRN complex, which plays a central role in double-strand break (DSB) repair, DNA recombination, maintenance of telomere integrity and meiosis. The MRN complex is involved in the repair of DNA double-strand breaks (DSBs) via homologous recombination (HR), an error-free mechanism which primarily occurs during S and G2 phases. The complex (1) mediates the end resection of damaged DNA, which generates proper single-stranded DNA, a key initial steps in HR, and is (2) required for the recruitment of other repair factors and efficient activation of ATM and ATR upon DNA damage. Within the MRN complex, MRE11 possesses both single-strand endonuclease activity and double-strand-specific 3'-5' exonuclease activity. MRE11 first endonucleolytically cleaves the 5' strand at DNA DSB ends to prevent non-homologous end joining (NHEJ) and licence HR. It then generates a single-stranded DNA gap via 3' to 5' exonucleolytic degradation, which is required for single-strand invasion and recombination.</text>
</comment>
<feature type="domain" description="Mre11 DNA-binding" evidence="20">
    <location>
        <begin position="299"/>
        <end position="475"/>
    </location>
</feature>
<dbReference type="AlphaFoldDB" id="A0A109UW05"/>
<dbReference type="EMBL" id="CP014242">
    <property type="protein sequence ID" value="AMD18560.1"/>
    <property type="molecule type" value="Genomic_DNA"/>
</dbReference>
<dbReference type="GO" id="GO:0007095">
    <property type="term" value="P:mitotic G2 DNA damage checkpoint signaling"/>
    <property type="evidence" value="ECO:0007669"/>
    <property type="project" value="TreeGrafter"/>
</dbReference>
<evidence type="ECO:0000256" key="14">
    <source>
        <dbReference type="ARBA" id="ARBA00023242"/>
    </source>
</evidence>
<dbReference type="CDD" id="cd00840">
    <property type="entry name" value="MPP_Mre11_N"/>
    <property type="match status" value="1"/>
</dbReference>
<protein>
    <recommendedName>
        <fullName evidence="16">Double-strand break repair protein</fullName>
    </recommendedName>
</protein>
<evidence type="ECO:0000256" key="13">
    <source>
        <dbReference type="ARBA" id="ARBA00023211"/>
    </source>
</evidence>
<dbReference type="InterPro" id="IPR004843">
    <property type="entry name" value="Calcineurin-like_PHP"/>
</dbReference>
<dbReference type="GO" id="GO:0035861">
    <property type="term" value="C:site of double-strand break"/>
    <property type="evidence" value="ECO:0007669"/>
    <property type="project" value="TreeGrafter"/>
</dbReference>
<dbReference type="GO" id="GO:0030870">
    <property type="term" value="C:Mre11 complex"/>
    <property type="evidence" value="ECO:0007669"/>
    <property type="project" value="UniProtKB-UniRule"/>
</dbReference>
<dbReference type="GO" id="GO:0030145">
    <property type="term" value="F:manganese ion binding"/>
    <property type="evidence" value="ECO:0007669"/>
    <property type="project" value="UniProtKB-UniRule"/>
</dbReference>
<evidence type="ECO:0000256" key="17">
    <source>
        <dbReference type="PIRSR" id="PIRSR000882-1"/>
    </source>
</evidence>
<name>A0A109UW05_9SACH</name>
<evidence type="ECO:0000256" key="1">
    <source>
        <dbReference type="ARBA" id="ARBA00001936"/>
    </source>
</evidence>
<feature type="compositionally biased region" description="Low complexity" evidence="19">
    <location>
        <begin position="629"/>
        <end position="648"/>
    </location>
</feature>
<keyword evidence="8 16" id="KW-0255">Endonuclease</keyword>
<evidence type="ECO:0000313" key="21">
    <source>
        <dbReference type="EMBL" id="AMD18560.1"/>
    </source>
</evidence>
<dbReference type="Gene3D" id="3.60.21.10">
    <property type="match status" value="1"/>
</dbReference>
<feature type="active site" description="Proton donor" evidence="17">
    <location>
        <position position="133"/>
    </location>
</feature>
<evidence type="ECO:0000256" key="15">
    <source>
        <dbReference type="ARBA" id="ARBA00023254"/>
    </source>
</evidence>
<dbReference type="GO" id="GO:0000723">
    <property type="term" value="P:telomere maintenance"/>
    <property type="evidence" value="ECO:0007669"/>
    <property type="project" value="TreeGrafter"/>
</dbReference>
<keyword evidence="11 16" id="KW-0269">Exonuclease</keyword>
<dbReference type="InterPro" id="IPR038487">
    <property type="entry name" value="Mre11_capping_dom"/>
</dbReference>
<dbReference type="SMART" id="SM01347">
    <property type="entry name" value="Mre11_DNA_bind"/>
    <property type="match status" value="1"/>
</dbReference>
<feature type="compositionally biased region" description="Acidic residues" evidence="19">
    <location>
        <begin position="593"/>
        <end position="602"/>
    </location>
</feature>
<evidence type="ECO:0000256" key="16">
    <source>
        <dbReference type="PIRNR" id="PIRNR000882"/>
    </source>
</evidence>
<dbReference type="PIRSF" id="PIRSF000882">
    <property type="entry name" value="DSB_repair_MRE11"/>
    <property type="match status" value="1"/>
</dbReference>
<dbReference type="GeneID" id="28722319"/>
<comment type="subcellular location">
    <subcellularLocation>
        <location evidence="3">Chromosome</location>
    </subcellularLocation>
    <subcellularLocation>
        <location evidence="2 16">Nucleus</location>
    </subcellularLocation>
</comment>
<keyword evidence="14 16" id="KW-0539">Nucleus</keyword>
<dbReference type="InterPro" id="IPR029052">
    <property type="entry name" value="Metallo-depent_PP-like"/>
</dbReference>
<comment type="cofactor">
    <cofactor evidence="1 16">
        <name>Mn(2+)</name>
        <dbReference type="ChEBI" id="CHEBI:29035"/>
    </cofactor>
</comment>
<organism evidence="21 22">
    <name type="scientific">Eremothecium sinecaudum</name>
    <dbReference type="NCBI Taxonomy" id="45286"/>
    <lineage>
        <taxon>Eukaryota</taxon>
        <taxon>Fungi</taxon>
        <taxon>Dikarya</taxon>
        <taxon>Ascomycota</taxon>
        <taxon>Saccharomycotina</taxon>
        <taxon>Saccharomycetes</taxon>
        <taxon>Saccharomycetales</taxon>
        <taxon>Saccharomycetaceae</taxon>
        <taxon>Eremothecium</taxon>
    </lineage>
</organism>
<keyword evidence="22" id="KW-1185">Reference proteome</keyword>
<comment type="similarity">
    <text evidence="4 16 18">Belongs to the MRE11/RAD32 family.</text>
</comment>
<evidence type="ECO:0000256" key="8">
    <source>
        <dbReference type="ARBA" id="ARBA00022759"/>
    </source>
</evidence>
<evidence type="ECO:0000313" key="22">
    <source>
        <dbReference type="Proteomes" id="UP000243052"/>
    </source>
</evidence>
<gene>
    <name evidence="21" type="ORF">AW171_hschr266</name>
</gene>
<dbReference type="GO" id="GO:0000014">
    <property type="term" value="F:single-stranded DNA endodeoxyribonuclease activity"/>
    <property type="evidence" value="ECO:0007669"/>
    <property type="project" value="TreeGrafter"/>
</dbReference>
<keyword evidence="9 16" id="KW-0227">DNA damage</keyword>
<keyword evidence="7" id="KW-0479">Metal-binding</keyword>
<dbReference type="FunFam" id="3.60.21.10:FF:000011">
    <property type="entry name" value="Double-strand break repair protein"/>
    <property type="match status" value="1"/>
</dbReference>
<dbReference type="InterPro" id="IPR003701">
    <property type="entry name" value="Mre11"/>
</dbReference>
<accession>A0A109UW05</accession>
<evidence type="ECO:0000259" key="20">
    <source>
        <dbReference type="SMART" id="SM01347"/>
    </source>
</evidence>
<evidence type="ECO:0000256" key="10">
    <source>
        <dbReference type="ARBA" id="ARBA00022801"/>
    </source>
</evidence>
<keyword evidence="15 16" id="KW-0469">Meiosis</keyword>
<dbReference type="GO" id="GO:0097552">
    <property type="term" value="P:mitochondrial double-strand break repair via homologous recombination"/>
    <property type="evidence" value="ECO:0007669"/>
    <property type="project" value="TreeGrafter"/>
</dbReference>
<dbReference type="GO" id="GO:0031573">
    <property type="term" value="P:mitotic intra-S DNA damage checkpoint signaling"/>
    <property type="evidence" value="ECO:0007669"/>
    <property type="project" value="TreeGrafter"/>
</dbReference>
<dbReference type="GO" id="GO:0042138">
    <property type="term" value="P:meiotic DNA double-strand break formation"/>
    <property type="evidence" value="ECO:0007669"/>
    <property type="project" value="TreeGrafter"/>
</dbReference>
<dbReference type="Proteomes" id="UP000243052">
    <property type="component" value="Chromosome ii"/>
</dbReference>
<evidence type="ECO:0000256" key="12">
    <source>
        <dbReference type="ARBA" id="ARBA00023204"/>
    </source>
</evidence>
<keyword evidence="6 16" id="KW-0540">Nuclease</keyword>
<reference evidence="21 22" key="1">
    <citation type="submission" date="2016-01" db="EMBL/GenBank/DDBJ databases">
        <title>Genome sequence of the yeast Holleya sinecauda.</title>
        <authorList>
            <person name="Dietrich F.S."/>
        </authorList>
    </citation>
    <scope>NUCLEOTIDE SEQUENCE [LARGE SCALE GENOMIC DNA]</scope>
    <source>
        <strain evidence="21 22">ATCC 58844</strain>
    </source>
</reference>
<dbReference type="GO" id="GO:0006303">
    <property type="term" value="P:double-strand break repair via nonhomologous end joining"/>
    <property type="evidence" value="ECO:0007669"/>
    <property type="project" value="TreeGrafter"/>
</dbReference>
<dbReference type="Pfam" id="PF00149">
    <property type="entry name" value="Metallophos"/>
    <property type="match status" value="1"/>
</dbReference>
<feature type="compositionally biased region" description="Basic residues" evidence="19">
    <location>
        <begin position="545"/>
        <end position="554"/>
    </location>
</feature>